<keyword evidence="2" id="KW-0964">Secreted</keyword>
<evidence type="ECO:0000313" key="7">
    <source>
        <dbReference type="Proteomes" id="UP001367676"/>
    </source>
</evidence>
<dbReference type="EMBL" id="JBBCAQ010000017">
    <property type="protein sequence ID" value="KAK7597874.1"/>
    <property type="molecule type" value="Genomic_DNA"/>
</dbReference>
<feature type="compositionally biased region" description="Low complexity" evidence="4">
    <location>
        <begin position="179"/>
        <end position="195"/>
    </location>
</feature>
<comment type="caution">
    <text evidence="6">The sequence shown here is derived from an EMBL/GenBank/DDBJ whole genome shotgun (WGS) entry which is preliminary data.</text>
</comment>
<dbReference type="GO" id="GO:0005576">
    <property type="term" value="C:extracellular region"/>
    <property type="evidence" value="ECO:0007669"/>
    <property type="project" value="UniProtKB-SubCell"/>
</dbReference>
<dbReference type="PANTHER" id="PTHR46698:SF3">
    <property type="entry name" value="TENECTIN ISOFORM 1-RELATED"/>
    <property type="match status" value="1"/>
</dbReference>
<comment type="subcellular location">
    <subcellularLocation>
        <location evidence="1">Secreted</location>
    </subcellularLocation>
</comment>
<dbReference type="Proteomes" id="UP001367676">
    <property type="component" value="Unassembled WGS sequence"/>
</dbReference>
<dbReference type="AlphaFoldDB" id="A0AAN9Y596"/>
<feature type="compositionally biased region" description="Low complexity" evidence="4">
    <location>
        <begin position="731"/>
        <end position="743"/>
    </location>
</feature>
<keyword evidence="3" id="KW-0732">Signal</keyword>
<dbReference type="Gene3D" id="6.20.200.20">
    <property type="match status" value="1"/>
</dbReference>
<reference evidence="6 7" key="1">
    <citation type="submission" date="2024-03" db="EMBL/GenBank/DDBJ databases">
        <title>Adaptation during the transition from Ophiocordyceps entomopathogen to insect associate is accompanied by gene loss and intensified selection.</title>
        <authorList>
            <person name="Ward C.M."/>
            <person name="Onetto C.A."/>
            <person name="Borneman A.R."/>
        </authorList>
    </citation>
    <scope>NUCLEOTIDE SEQUENCE [LARGE SCALE GENOMIC DNA]</scope>
    <source>
        <strain evidence="6">AWRI1</strain>
        <tissue evidence="6">Single Adult Female</tissue>
    </source>
</reference>
<dbReference type="PANTHER" id="PTHR46698">
    <property type="entry name" value="CROSSVEINLESS 2"/>
    <property type="match status" value="1"/>
</dbReference>
<feature type="compositionally biased region" description="Polar residues" evidence="4">
    <location>
        <begin position="825"/>
        <end position="834"/>
    </location>
</feature>
<dbReference type="PROSITE" id="PS50184">
    <property type="entry name" value="VWFC_2"/>
    <property type="match status" value="2"/>
</dbReference>
<keyword evidence="7" id="KW-1185">Reference proteome</keyword>
<feature type="compositionally biased region" description="Low complexity" evidence="4">
    <location>
        <begin position="635"/>
        <end position="656"/>
    </location>
</feature>
<name>A0AAN9Y596_9HEMI</name>
<gene>
    <name evidence="6" type="ORF">V9T40_010099</name>
</gene>
<feature type="region of interest" description="Disordered" evidence="4">
    <location>
        <begin position="814"/>
        <end position="834"/>
    </location>
</feature>
<proteinExistence type="predicted"/>
<evidence type="ECO:0000256" key="3">
    <source>
        <dbReference type="ARBA" id="ARBA00022729"/>
    </source>
</evidence>
<evidence type="ECO:0000256" key="2">
    <source>
        <dbReference type="ARBA" id="ARBA00022525"/>
    </source>
</evidence>
<feature type="region of interest" description="Disordered" evidence="4">
    <location>
        <begin position="167"/>
        <end position="218"/>
    </location>
</feature>
<evidence type="ECO:0000256" key="1">
    <source>
        <dbReference type="ARBA" id="ARBA00004613"/>
    </source>
</evidence>
<feature type="region of interest" description="Disordered" evidence="4">
    <location>
        <begin position="635"/>
        <end position="660"/>
    </location>
</feature>
<evidence type="ECO:0000259" key="5">
    <source>
        <dbReference type="PROSITE" id="PS50184"/>
    </source>
</evidence>
<feature type="region of interest" description="Disordered" evidence="4">
    <location>
        <begin position="731"/>
        <end position="758"/>
    </location>
</feature>
<dbReference type="SMART" id="SM00214">
    <property type="entry name" value="VWC"/>
    <property type="match status" value="2"/>
</dbReference>
<evidence type="ECO:0000256" key="4">
    <source>
        <dbReference type="SAM" id="MobiDB-lite"/>
    </source>
</evidence>
<feature type="domain" description="VWFC" evidence="5">
    <location>
        <begin position="468"/>
        <end position="532"/>
    </location>
</feature>
<sequence length="912" mass="99103">MVLLNRCAYRSVHYESGEFVRTGEPCLNCTCTNGVIVCHLRVCSPIPNPPPPGCFILHKKESCCSELVCNEGCLINGTTYAEGSALSSSTDCKYCFCMKGKEQCVRPNCVLHLVGCTPVFKRHACCPVKYNCHGSDNVTIISTELSLSNALKMTTPETNEELLSFESKNRNNGLEFKPTETLTTSREFSSRTSSLPLTTGVREEPVSTSSISSPISSALSSDKDLLTSSSEIDSVFTSPASDPAKVAELENSTSETVTDISTSITLVETEVAVLKEVQAQENSNQSIIEERHNTYPDAIALEFTPSTATYDSTGKINLTGLVKTIPPEIEAILNITKKKQEGEYELDYDEPTLPPSLPNLKIIPFVAADALDKPKDHTIQHREDTLQATEPSDLIMELAESQPGQFSPPVKTEGGFVPRDPILDGPFFESKYSSINYHTNRNPSPETEPEPQVSLPSITESAKIVENGLCTNGYLTYRHGELISEPKACNMCLCLFGEIVCQEPKCPPVEDGCRRVKYSEDVTNCCGETVCDETTTPTSTTYSTPTEDKYPEILVTSTKSNIFNDSKFLQASIYTPSEAPTTPPTILPVSPTIMTIKVKAKNSTTTTRVTSSTAPRPSFQPSTKYTSYASPTFTTLPPPISTTSQSTATITTQPSSEKPAEADYDNGFSLENMLSFLFDEPPTPTKNVTNTSAKTTTFSTSARSPPSTAEYKANTLLALLSSRISTTAEPTTSTTIKLSSTTTDLGEPPSSSTAKALKSETDSAIYMIKNENAQSKTILNYTELQDNNIEPINSYFVPPLGNFEEVILNPTKKPFTSVKKPPKSGNPSYHSTTYRPRHTTAKVIPLGKPHTEKNIPQVIAADPGAASGVLKLSGCNIFGKMYRLGQSIFEISTPCLQCMCAEIGVHCTPLKC</sequence>
<feature type="compositionally biased region" description="Low complexity" evidence="4">
    <location>
        <begin position="207"/>
        <end position="218"/>
    </location>
</feature>
<dbReference type="InterPro" id="IPR001007">
    <property type="entry name" value="VWF_dom"/>
</dbReference>
<evidence type="ECO:0000313" key="6">
    <source>
        <dbReference type="EMBL" id="KAK7597874.1"/>
    </source>
</evidence>
<dbReference type="SUPFAM" id="SSF57603">
    <property type="entry name" value="FnI-like domain"/>
    <property type="match status" value="3"/>
</dbReference>
<dbReference type="InterPro" id="IPR052424">
    <property type="entry name" value="Kielin_Chordin-BMP_Reg"/>
</dbReference>
<feature type="domain" description="VWFC" evidence="5">
    <location>
        <begin position="5"/>
        <end position="70"/>
    </location>
</feature>
<accession>A0AAN9Y596</accession>
<protein>
    <recommendedName>
        <fullName evidence="5">VWFC domain-containing protein</fullName>
    </recommendedName>
</protein>
<organism evidence="6 7">
    <name type="scientific">Parthenolecanium corni</name>
    <dbReference type="NCBI Taxonomy" id="536013"/>
    <lineage>
        <taxon>Eukaryota</taxon>
        <taxon>Metazoa</taxon>
        <taxon>Ecdysozoa</taxon>
        <taxon>Arthropoda</taxon>
        <taxon>Hexapoda</taxon>
        <taxon>Insecta</taxon>
        <taxon>Pterygota</taxon>
        <taxon>Neoptera</taxon>
        <taxon>Paraneoptera</taxon>
        <taxon>Hemiptera</taxon>
        <taxon>Sternorrhyncha</taxon>
        <taxon>Coccoidea</taxon>
        <taxon>Coccidae</taxon>
        <taxon>Parthenolecanium</taxon>
    </lineage>
</organism>